<organism evidence="2 3">
    <name type="scientific">Durusdinium trenchii</name>
    <dbReference type="NCBI Taxonomy" id="1381693"/>
    <lineage>
        <taxon>Eukaryota</taxon>
        <taxon>Sar</taxon>
        <taxon>Alveolata</taxon>
        <taxon>Dinophyceae</taxon>
        <taxon>Suessiales</taxon>
        <taxon>Symbiodiniaceae</taxon>
        <taxon>Durusdinium</taxon>
    </lineage>
</organism>
<protein>
    <submittedName>
        <fullName evidence="2">SET and MYND domain-containing protein DDB_G0292454</fullName>
    </submittedName>
</protein>
<comment type="caution">
    <text evidence="2">The sequence shown here is derived from an EMBL/GenBank/DDBJ whole genome shotgun (WGS) entry which is preliminary data.</text>
</comment>
<feature type="domain" description="SET" evidence="1">
    <location>
        <begin position="90"/>
        <end position="238"/>
    </location>
</feature>
<sequence>MATAPLTPGPRRSLQLAARITVKGTHWSSSSVLQPAASSFAPHFVRVLRLLGLGAVGLSSVRSSARVSRKRSQDDKECSRVPGVASNGVPLVEVVKVSDEVGLGLVVPQGATAGSLLIEEAPLFHRPHGHSLADSVLAFNQMTEAKRKLLLSLAASPGVPEKEVGFEGDNLRFVRVLRTNSVAVRESAGSGGAVYAVSCRANHSCKPNAALCVQEDGTMHLKALRDLHPGEAVFVSYIGEGDLLRPRPHRQEQLGHWGFTCNCERCGAAEDTRGFRCSCGSGVMKYEASEVGPGHRWGPCNCCKAVLPEETLLGTEELWQEHVFSLRPERTKHLSQIALAMYDGLVDQAAETESIVPALDGHWISAKLARLAAEELIRQERVQDARAAAQLLRRYVRKTLGVAATRISAFASYIEAAAAAVEGKEQEAQELCQAALREAQLLPRNGDQLSEKVGELQRSLVKQKELTMS</sequence>
<gene>
    <name evidence="2" type="ORF">SCF082_LOCUS37111</name>
</gene>
<evidence type="ECO:0000259" key="1">
    <source>
        <dbReference type="PROSITE" id="PS50280"/>
    </source>
</evidence>
<evidence type="ECO:0000313" key="2">
    <source>
        <dbReference type="EMBL" id="CAK9077320.1"/>
    </source>
</evidence>
<dbReference type="InterPro" id="IPR001214">
    <property type="entry name" value="SET_dom"/>
</dbReference>
<dbReference type="Gene3D" id="2.170.270.10">
    <property type="entry name" value="SET domain"/>
    <property type="match status" value="1"/>
</dbReference>
<dbReference type="Proteomes" id="UP001642464">
    <property type="component" value="Unassembled WGS sequence"/>
</dbReference>
<proteinExistence type="predicted"/>
<reference evidence="2 3" key="1">
    <citation type="submission" date="2024-02" db="EMBL/GenBank/DDBJ databases">
        <authorList>
            <person name="Chen Y."/>
            <person name="Shah S."/>
            <person name="Dougan E. K."/>
            <person name="Thang M."/>
            <person name="Chan C."/>
        </authorList>
    </citation>
    <scope>NUCLEOTIDE SEQUENCE [LARGE SCALE GENOMIC DNA]</scope>
</reference>
<dbReference type="PANTHER" id="PTHR12197">
    <property type="entry name" value="HISTONE-LYSINE N-METHYLTRANSFERASE SMYD"/>
    <property type="match status" value="1"/>
</dbReference>
<name>A0ABP0PMR4_9DINO</name>
<dbReference type="InterPro" id="IPR050869">
    <property type="entry name" value="H3K4_H4K5_MeTrfase"/>
</dbReference>
<dbReference type="PROSITE" id="PS50280">
    <property type="entry name" value="SET"/>
    <property type="match status" value="1"/>
</dbReference>
<dbReference type="SUPFAM" id="SSF82199">
    <property type="entry name" value="SET domain"/>
    <property type="match status" value="1"/>
</dbReference>
<dbReference type="Pfam" id="PF00856">
    <property type="entry name" value="SET"/>
    <property type="match status" value="1"/>
</dbReference>
<dbReference type="EMBL" id="CAXAMM010037557">
    <property type="protein sequence ID" value="CAK9077320.1"/>
    <property type="molecule type" value="Genomic_DNA"/>
</dbReference>
<dbReference type="CDD" id="cd20071">
    <property type="entry name" value="SET_SMYD"/>
    <property type="match status" value="1"/>
</dbReference>
<evidence type="ECO:0000313" key="3">
    <source>
        <dbReference type="Proteomes" id="UP001642464"/>
    </source>
</evidence>
<dbReference type="PANTHER" id="PTHR12197:SF251">
    <property type="entry name" value="EG:BACR7C10.4 PROTEIN"/>
    <property type="match status" value="1"/>
</dbReference>
<dbReference type="InterPro" id="IPR046341">
    <property type="entry name" value="SET_dom_sf"/>
</dbReference>
<keyword evidence="3" id="KW-1185">Reference proteome</keyword>
<accession>A0ABP0PMR4</accession>